<reference evidence="3" key="1">
    <citation type="submission" date="2017-12" db="EMBL/GenBank/DDBJ databases">
        <authorList>
            <consortium name="DOE Joint Genome Institute"/>
            <person name="Mondo S.J."/>
            <person name="Kjaerbolling I."/>
            <person name="Vesth T.C."/>
            <person name="Frisvad J.C."/>
            <person name="Nybo J.L."/>
            <person name="Theobald S."/>
            <person name="Kuo A."/>
            <person name="Bowyer P."/>
            <person name="Matsuda Y."/>
            <person name="Lyhne E.K."/>
            <person name="Kogle M.E."/>
            <person name="Clum A."/>
            <person name="Lipzen A."/>
            <person name="Salamov A."/>
            <person name="Ngan C.Y."/>
            <person name="Daum C."/>
            <person name="Chiniquy J."/>
            <person name="Barry K."/>
            <person name="LaButti K."/>
            <person name="Haridas S."/>
            <person name="Simmons B.A."/>
            <person name="Magnuson J.K."/>
            <person name="Mortensen U.H."/>
            <person name="Larsen T.O."/>
            <person name="Grigoriev I.V."/>
            <person name="Baker S.E."/>
            <person name="Andersen M.R."/>
            <person name="Nordberg H.P."/>
            <person name="Cantor M.N."/>
            <person name="Hua S.X."/>
        </authorList>
    </citation>
    <scope>NUCLEOTIDE SEQUENCE [LARGE SCALE GENOMIC DNA]</scope>
    <source>
        <strain evidence="3">IBT 19404</strain>
    </source>
</reference>
<protein>
    <submittedName>
        <fullName evidence="2">Uncharacterized protein</fullName>
    </submittedName>
</protein>
<evidence type="ECO:0000313" key="3">
    <source>
        <dbReference type="Proteomes" id="UP000235023"/>
    </source>
</evidence>
<evidence type="ECO:0000256" key="1">
    <source>
        <dbReference type="SAM" id="MobiDB-lite"/>
    </source>
</evidence>
<feature type="compositionally biased region" description="Basic and acidic residues" evidence="1">
    <location>
        <begin position="25"/>
        <end position="34"/>
    </location>
</feature>
<dbReference type="Proteomes" id="UP000235023">
    <property type="component" value="Unassembled WGS sequence"/>
</dbReference>
<dbReference type="InterPro" id="IPR053221">
    <property type="entry name" value="Burnettramic_acid_biosynth"/>
</dbReference>
<keyword evidence="3" id="KW-1185">Reference proteome</keyword>
<gene>
    <name evidence="2" type="ORF">BDW42DRAFT_191133</name>
</gene>
<dbReference type="OrthoDB" id="3433125at2759"/>
<sequence length="439" mass="48213">MPRLRLVRGLAAGVGLASESITAYRAKDRSERSLPQESEDRDVQQSQTDEFHSDEEWELDEAQDELLPPRRDAIPHPAPTTNNIDQLVTWFSHAYPLPLFPSSMRLPCPVILPQRRPGNRQRGFVKAYAPILEDVGISQAMFLDFLETANRAGTASPWLNAINFAAFAGMAFPMGIGMAVAVAIQKATKALIEVEGRRKSNTFFDKINDQVFRPRGLYCLVMTYNPDSSSASVTVDLDTAATISTAVTSQETVGLLQKYKQRFKPSDGKACEIPECAPLIFPGLDELQREDSNFAHAQPQGRKEFIANYLDKRAQAAFAMDNPDSTLSQGPPPTFTSRYADPSHPASSGSLISLVTGGHITDDDIRRGGRGRRLLEDRRRQQTGRLGLLPRREDRGGVAPVGGILTGVRKVLQTGVLYLMVVNMPSGEEMAAAREMAGS</sequence>
<evidence type="ECO:0000313" key="2">
    <source>
        <dbReference type="EMBL" id="PLN85050.1"/>
    </source>
</evidence>
<dbReference type="EMBL" id="KZ559507">
    <property type="protein sequence ID" value="PLN85050.1"/>
    <property type="molecule type" value="Genomic_DNA"/>
</dbReference>
<dbReference type="AlphaFoldDB" id="A0A2J5I528"/>
<dbReference type="PANTHER" id="PTHR38887:SF1">
    <property type="entry name" value="RAS MODIFICATION PROTEIN ERF4"/>
    <property type="match status" value="1"/>
</dbReference>
<name>A0A2J5I528_9EURO</name>
<feature type="region of interest" description="Disordered" evidence="1">
    <location>
        <begin position="22"/>
        <end position="59"/>
    </location>
</feature>
<proteinExistence type="predicted"/>
<organism evidence="2 3">
    <name type="scientific">Aspergillus taichungensis</name>
    <dbReference type="NCBI Taxonomy" id="482145"/>
    <lineage>
        <taxon>Eukaryota</taxon>
        <taxon>Fungi</taxon>
        <taxon>Dikarya</taxon>
        <taxon>Ascomycota</taxon>
        <taxon>Pezizomycotina</taxon>
        <taxon>Eurotiomycetes</taxon>
        <taxon>Eurotiomycetidae</taxon>
        <taxon>Eurotiales</taxon>
        <taxon>Aspergillaceae</taxon>
        <taxon>Aspergillus</taxon>
        <taxon>Aspergillus subgen. Circumdati</taxon>
    </lineage>
</organism>
<dbReference type="PANTHER" id="PTHR38887">
    <property type="entry name" value="CHROMOSOME 21, WHOLE GENOME SHOTGUN SEQUENCE"/>
    <property type="match status" value="1"/>
</dbReference>
<accession>A0A2J5I528</accession>